<reference evidence="2 3" key="1">
    <citation type="submission" date="2018-08" db="EMBL/GenBank/DDBJ databases">
        <title>Aphanomyces genome sequencing and annotation.</title>
        <authorList>
            <person name="Minardi D."/>
            <person name="Oidtmann B."/>
            <person name="Van Der Giezen M."/>
            <person name="Studholme D.J."/>
        </authorList>
    </citation>
    <scope>NUCLEOTIDE SEQUENCE [LARGE SCALE GENOMIC DNA]</scope>
    <source>
        <strain evidence="2 3">NJM0002</strain>
    </source>
</reference>
<evidence type="ECO:0000313" key="3">
    <source>
        <dbReference type="Proteomes" id="UP000285060"/>
    </source>
</evidence>
<evidence type="ECO:0000259" key="1">
    <source>
        <dbReference type="PROSITE" id="PS50195"/>
    </source>
</evidence>
<dbReference type="CDD" id="cd06093">
    <property type="entry name" value="PX_domain"/>
    <property type="match status" value="1"/>
</dbReference>
<dbReference type="InterPro" id="IPR001683">
    <property type="entry name" value="PX_dom"/>
</dbReference>
<dbReference type="Pfam" id="PF00787">
    <property type="entry name" value="PX"/>
    <property type="match status" value="1"/>
</dbReference>
<dbReference type="PROSITE" id="PS50195">
    <property type="entry name" value="PX"/>
    <property type="match status" value="1"/>
</dbReference>
<name>A0A418AXJ3_9STRA</name>
<dbReference type="GO" id="GO:0035091">
    <property type="term" value="F:phosphatidylinositol binding"/>
    <property type="evidence" value="ECO:0007669"/>
    <property type="project" value="InterPro"/>
</dbReference>
<proteinExistence type="predicted"/>
<dbReference type="Gene3D" id="3.30.1520.10">
    <property type="entry name" value="Phox-like domain"/>
    <property type="match status" value="1"/>
</dbReference>
<dbReference type="PROSITE" id="PS51257">
    <property type="entry name" value="PROKAR_LIPOPROTEIN"/>
    <property type="match status" value="1"/>
</dbReference>
<evidence type="ECO:0000313" key="2">
    <source>
        <dbReference type="EMBL" id="RHY30263.1"/>
    </source>
</evidence>
<keyword evidence="3" id="KW-1185">Reference proteome</keyword>
<feature type="domain" description="PX" evidence="1">
    <location>
        <begin position="53"/>
        <end position="180"/>
    </location>
</feature>
<accession>A0A418AXJ3</accession>
<dbReference type="InterPro" id="IPR036871">
    <property type="entry name" value="PX_dom_sf"/>
</dbReference>
<gene>
    <name evidence="2" type="ORF">DYB32_004524</name>
</gene>
<organism evidence="2 3">
    <name type="scientific">Aphanomyces invadans</name>
    <dbReference type="NCBI Taxonomy" id="157072"/>
    <lineage>
        <taxon>Eukaryota</taxon>
        <taxon>Sar</taxon>
        <taxon>Stramenopiles</taxon>
        <taxon>Oomycota</taxon>
        <taxon>Saprolegniomycetes</taxon>
        <taxon>Saprolegniales</taxon>
        <taxon>Verrucalvaceae</taxon>
        <taxon>Aphanomyces</taxon>
    </lineage>
</organism>
<dbReference type="AlphaFoldDB" id="A0A418AXJ3"/>
<dbReference type="Proteomes" id="UP000285060">
    <property type="component" value="Unassembled WGS sequence"/>
</dbReference>
<protein>
    <recommendedName>
        <fullName evidence="1">PX domain-containing protein</fullName>
    </recommendedName>
</protein>
<dbReference type="EMBL" id="QUSY01000338">
    <property type="protein sequence ID" value="RHY30263.1"/>
    <property type="molecule type" value="Genomic_DNA"/>
</dbReference>
<sequence length="223" mass="25493">MAGIHKPSPLGASQAVVVGTSLACHDQCAKQRLQEPPYLMPFHAAHPGDAEYSEYMAAWLHTNSTIRRVDNIVLYAVEVNLGKMRWTIHRRYSEFRELRQTMIKQMAKRTSCCICGSTLQNVEALQFPPRRLTLFTALSSADLDKRQTMLQHFVSMLVGMVQVLRQHQMLTETRAGLAKRNQTHYDVSDVLRNIETFFGLDFCRYTHFLAERGVLQPNEVLLA</sequence>
<dbReference type="SUPFAM" id="SSF64268">
    <property type="entry name" value="PX domain"/>
    <property type="match status" value="1"/>
</dbReference>
<comment type="caution">
    <text evidence="2">The sequence shown here is derived from an EMBL/GenBank/DDBJ whole genome shotgun (WGS) entry which is preliminary data.</text>
</comment>